<feature type="signal peptide" evidence="2">
    <location>
        <begin position="1"/>
        <end position="22"/>
    </location>
</feature>
<reference evidence="3" key="1">
    <citation type="submission" date="2021-12" db="EMBL/GenBank/DDBJ databases">
        <authorList>
            <person name="Zaccaron A."/>
            <person name="Stergiopoulos I."/>
        </authorList>
    </citation>
    <scope>NUCLEOTIDE SEQUENCE</scope>
    <source>
        <strain evidence="3">Race5_Kim</strain>
    </source>
</reference>
<evidence type="ECO:0000313" key="3">
    <source>
        <dbReference type="EMBL" id="UJO11926.1"/>
    </source>
</evidence>
<dbReference type="PANTHER" id="PTHR36182">
    <property type="entry name" value="PROTEIN, PUTATIVE (AFU_ORTHOLOGUE AFUA_6G10930)-RELATED"/>
    <property type="match status" value="1"/>
</dbReference>
<accession>A0A9Q8P3M8</accession>
<evidence type="ECO:0000313" key="4">
    <source>
        <dbReference type="Proteomes" id="UP000756132"/>
    </source>
</evidence>
<dbReference type="RefSeq" id="XP_047756292.1">
    <property type="nucleotide sequence ID" value="XM_047901079.1"/>
</dbReference>
<gene>
    <name evidence="3" type="ORF">CLAFUR5_01931</name>
</gene>
<feature type="region of interest" description="Disordered" evidence="1">
    <location>
        <begin position="312"/>
        <end position="332"/>
    </location>
</feature>
<dbReference type="Proteomes" id="UP000756132">
    <property type="component" value="Chromosome 1"/>
</dbReference>
<dbReference type="PANTHER" id="PTHR36182:SF2">
    <property type="entry name" value="LYTIC POLYSACCHARIDE MONOOXYGENASE"/>
    <property type="match status" value="1"/>
</dbReference>
<dbReference type="GeneID" id="71981809"/>
<feature type="chain" id="PRO_5040279282" description="Lytic polysaccharide monooxygenase" evidence="2">
    <location>
        <begin position="23"/>
        <end position="393"/>
    </location>
</feature>
<evidence type="ECO:0000256" key="2">
    <source>
        <dbReference type="SAM" id="SignalP"/>
    </source>
</evidence>
<dbReference type="KEGG" id="ffu:CLAFUR5_01931"/>
<dbReference type="AlphaFoldDB" id="A0A9Q8P3M8"/>
<evidence type="ECO:0000256" key="1">
    <source>
        <dbReference type="SAM" id="MobiDB-lite"/>
    </source>
</evidence>
<dbReference type="EMBL" id="CP090163">
    <property type="protein sequence ID" value="UJO11926.1"/>
    <property type="molecule type" value="Genomic_DNA"/>
</dbReference>
<evidence type="ECO:0008006" key="5">
    <source>
        <dbReference type="Google" id="ProtNLM"/>
    </source>
</evidence>
<proteinExistence type="predicted"/>
<protein>
    <recommendedName>
        <fullName evidence="5">Lytic polysaccharide monooxygenase</fullName>
    </recommendedName>
</protein>
<dbReference type="Gene3D" id="2.70.50.70">
    <property type="match status" value="1"/>
</dbReference>
<name>A0A9Q8P3M8_PASFU</name>
<keyword evidence="2" id="KW-0732">Signal</keyword>
<reference evidence="3" key="2">
    <citation type="journal article" date="2022" name="Microb. Genom.">
        <title>A chromosome-scale genome assembly of the tomato pathogen Cladosporium fulvum reveals a compartmentalized genome architecture and the presence of a dispensable chromosome.</title>
        <authorList>
            <person name="Zaccaron A.Z."/>
            <person name="Chen L.H."/>
            <person name="Samaras A."/>
            <person name="Stergiopoulos I."/>
        </authorList>
    </citation>
    <scope>NUCLEOTIDE SEQUENCE</scope>
    <source>
        <strain evidence="3">Race5_Kim</strain>
    </source>
</reference>
<organism evidence="3 4">
    <name type="scientific">Passalora fulva</name>
    <name type="common">Tomato leaf mold</name>
    <name type="synonym">Cladosporium fulvum</name>
    <dbReference type="NCBI Taxonomy" id="5499"/>
    <lineage>
        <taxon>Eukaryota</taxon>
        <taxon>Fungi</taxon>
        <taxon>Dikarya</taxon>
        <taxon>Ascomycota</taxon>
        <taxon>Pezizomycotina</taxon>
        <taxon>Dothideomycetes</taxon>
        <taxon>Dothideomycetidae</taxon>
        <taxon>Mycosphaerellales</taxon>
        <taxon>Mycosphaerellaceae</taxon>
        <taxon>Fulvia</taxon>
    </lineage>
</organism>
<sequence>MVFSSIPSFACIALLFSTTAFCHMVINSPVPFGQKTLTNSPLASDGSDFPCKQRSGVYDITAMNHMVVGEPQVLNFTGEASHGGGTCQLAISLDKAPTKESTWKLIQAFEGGCPVSADGNAGSHPFTWSIPDSIPSTTVTFAWIWHNRIGNREIYMNCAPISVTGGSTSSDKYESLPNPYFVNMDDTCKSQDSTDLIIPYPGEYVLKDSTNLKSATGSGCAAKAAAQTSGVKGYSSATLNDGAAYSAPAETSTPATSNVQTISPALSETQPTSAASSIVASSTSAPGYTSAPTSYPTMTVSSGQGVFGPGSTAGSAAAPIGTGSSSSSSGASSGSCASDGELICNGASQFGICGHGKVIYQAVAAGTQCKNSSIQKRSDSNVHVRRHARNYGA</sequence>
<keyword evidence="4" id="KW-1185">Reference proteome</keyword>
<dbReference type="OrthoDB" id="2342176at2759"/>
<dbReference type="OMA" id="VYDITAM"/>